<dbReference type="Proteomes" id="UP000565723">
    <property type="component" value="Unassembled WGS sequence"/>
</dbReference>
<gene>
    <name evidence="1" type="ORF">HW564_17500</name>
</gene>
<sequence>MRSLLMTVLVSIPLVPLEAQQSLYPQPTRDQCICIAVCQATNRPAWLSVPPPPTCSHIRDELILDNRANCACPAWPPAQPRQRPAPGRESPNH</sequence>
<protein>
    <submittedName>
        <fullName evidence="1">Uncharacterized protein</fullName>
    </submittedName>
</protein>
<evidence type="ECO:0000313" key="1">
    <source>
        <dbReference type="EMBL" id="NVK98726.1"/>
    </source>
</evidence>
<comment type="caution">
    <text evidence="1">The sequence shown here is derived from an EMBL/GenBank/DDBJ whole genome shotgun (WGS) entry which is preliminary data.</text>
</comment>
<proteinExistence type="predicted"/>
<dbReference type="RefSeq" id="WP_044028751.1">
    <property type="nucleotide sequence ID" value="NZ_CP076685.1"/>
</dbReference>
<organism evidence="1 2">
    <name type="scientific">Ruegeria pomeroyi</name>
    <dbReference type="NCBI Taxonomy" id="89184"/>
    <lineage>
        <taxon>Bacteria</taxon>
        <taxon>Pseudomonadati</taxon>
        <taxon>Pseudomonadota</taxon>
        <taxon>Alphaproteobacteria</taxon>
        <taxon>Rhodobacterales</taxon>
        <taxon>Roseobacteraceae</taxon>
        <taxon>Ruegeria</taxon>
    </lineage>
</organism>
<reference evidence="1 2" key="1">
    <citation type="journal article" date="2020" name="Proc. Natl. Acad. Sci. U.S.A.">
        <title>Ecological drivers of bacterial community assembly in synthetic phycospheres.</title>
        <authorList>
            <person name="Fu H."/>
            <person name="Uchimiya M."/>
            <person name="Gore J."/>
            <person name="Moran M.A."/>
        </authorList>
    </citation>
    <scope>NUCLEOTIDE SEQUENCE [LARGE SCALE GENOMIC DNA]</scope>
    <source>
        <strain evidence="1">HF-Din03</strain>
    </source>
</reference>
<dbReference type="EMBL" id="JABXIY010000049">
    <property type="protein sequence ID" value="NVK98726.1"/>
    <property type="molecule type" value="Genomic_DNA"/>
</dbReference>
<name>A0A850LL30_9RHOB</name>
<evidence type="ECO:0000313" key="2">
    <source>
        <dbReference type="Proteomes" id="UP000565723"/>
    </source>
</evidence>
<accession>A0A850LL30</accession>
<dbReference type="AlphaFoldDB" id="A0A850LL30"/>